<proteinExistence type="predicted"/>
<accession>A0A9W4GJ46</accession>
<evidence type="ECO:0000313" key="2">
    <source>
        <dbReference type="EMBL" id="CAD6505550.1"/>
    </source>
</evidence>
<organism evidence="2 3">
    <name type="scientific">Blumeria graminis f. sp. triticale</name>
    <dbReference type="NCBI Taxonomy" id="1689686"/>
    <lineage>
        <taxon>Eukaryota</taxon>
        <taxon>Fungi</taxon>
        <taxon>Dikarya</taxon>
        <taxon>Ascomycota</taxon>
        <taxon>Pezizomycotina</taxon>
        <taxon>Leotiomycetes</taxon>
        <taxon>Erysiphales</taxon>
        <taxon>Erysiphaceae</taxon>
        <taxon>Blumeria</taxon>
    </lineage>
</organism>
<dbReference type="AlphaFoldDB" id="A0A9W4GJ46"/>
<dbReference type="Proteomes" id="UP000683417">
    <property type="component" value="Unassembled WGS sequence"/>
</dbReference>
<dbReference type="EMBL" id="CAJHIT010000009">
    <property type="protein sequence ID" value="CAD6505550.1"/>
    <property type="molecule type" value="Genomic_DNA"/>
</dbReference>
<evidence type="ECO:0000256" key="1">
    <source>
        <dbReference type="SAM" id="SignalP"/>
    </source>
</evidence>
<evidence type="ECO:0000313" key="3">
    <source>
        <dbReference type="Proteomes" id="UP000683417"/>
    </source>
</evidence>
<sequence>MRVLVLFTCFLATHTGANTLTQEEKSHITSAYITSAPGSFKGSIVLSYSTIVSPSINSETTLSPTSRAIPVLTTSPSIQPDNVFSPTTTQSLVTMASSFHSHVFSTTTIRISWLIPPVTSSFGGNVLSFPSPSNAAFNSGLGNSSFINVSSQIFSGAIGSHRSHSPIIPSSADRLAASLQALTFLTISLLSFL</sequence>
<keyword evidence="1" id="KW-0732">Signal</keyword>
<feature type="signal peptide" evidence="1">
    <location>
        <begin position="1"/>
        <end position="17"/>
    </location>
</feature>
<feature type="chain" id="PRO_5040759117" evidence="1">
    <location>
        <begin position="18"/>
        <end position="193"/>
    </location>
</feature>
<comment type="caution">
    <text evidence="2">The sequence shown here is derived from an EMBL/GenBank/DDBJ whole genome shotgun (WGS) entry which is preliminary data.</text>
</comment>
<protein>
    <submittedName>
        <fullName evidence="2">BgTH12-01040</fullName>
    </submittedName>
</protein>
<name>A0A9W4GJ46_BLUGR</name>
<reference evidence="2" key="1">
    <citation type="submission" date="2020-10" db="EMBL/GenBank/DDBJ databases">
        <authorList>
            <person name="Muller C M."/>
        </authorList>
    </citation>
    <scope>NUCLEOTIDE SEQUENCE</scope>
    <source>
        <strain evidence="2">THUN-12</strain>
    </source>
</reference>
<gene>
    <name evidence="2" type="ORF">BGTH12_LOCUS6908</name>
</gene>